<feature type="compositionally biased region" description="Polar residues" evidence="1">
    <location>
        <begin position="7"/>
        <end position="41"/>
    </location>
</feature>
<feature type="region of interest" description="Disordered" evidence="1">
    <location>
        <begin position="1"/>
        <end position="95"/>
    </location>
</feature>
<reference evidence="2" key="1">
    <citation type="journal article" date="2016" name="Nat. Genet.">
        <title>A high-quality carrot genome assembly provides new insights into carotenoid accumulation and asterid genome evolution.</title>
        <authorList>
            <person name="Iorizzo M."/>
            <person name="Ellison S."/>
            <person name="Senalik D."/>
            <person name="Zeng P."/>
            <person name="Satapoomin P."/>
            <person name="Huang J."/>
            <person name="Bowman M."/>
            <person name="Iovene M."/>
            <person name="Sanseverino W."/>
            <person name="Cavagnaro P."/>
            <person name="Yildiz M."/>
            <person name="Macko-Podgorni A."/>
            <person name="Moranska E."/>
            <person name="Grzebelus E."/>
            <person name="Grzebelus D."/>
            <person name="Ashrafi H."/>
            <person name="Zheng Z."/>
            <person name="Cheng S."/>
            <person name="Spooner D."/>
            <person name="Van Deynze A."/>
            <person name="Simon P."/>
        </authorList>
    </citation>
    <scope>NUCLEOTIDE SEQUENCE [LARGE SCALE GENOMIC DNA]</scope>
    <source>
        <tissue evidence="2">Leaf</tissue>
    </source>
</reference>
<reference evidence="3" key="2">
    <citation type="submission" date="2022-03" db="EMBL/GenBank/DDBJ databases">
        <title>Draft title - Genomic analysis of global carrot germplasm unveils the trajectory of domestication and the origin of high carotenoid orange carrot.</title>
        <authorList>
            <person name="Iorizzo M."/>
            <person name="Ellison S."/>
            <person name="Senalik D."/>
            <person name="Macko-Podgorni A."/>
            <person name="Grzebelus D."/>
            <person name="Bostan H."/>
            <person name="Rolling W."/>
            <person name="Curaba J."/>
            <person name="Simon P."/>
        </authorList>
    </citation>
    <scope>NUCLEOTIDE SEQUENCE</scope>
    <source>
        <tissue evidence="3">Leaf</tissue>
    </source>
</reference>
<organism evidence="2">
    <name type="scientific">Daucus carota subsp. sativus</name>
    <name type="common">Carrot</name>
    <dbReference type="NCBI Taxonomy" id="79200"/>
    <lineage>
        <taxon>Eukaryota</taxon>
        <taxon>Viridiplantae</taxon>
        <taxon>Streptophyta</taxon>
        <taxon>Embryophyta</taxon>
        <taxon>Tracheophyta</taxon>
        <taxon>Spermatophyta</taxon>
        <taxon>Magnoliopsida</taxon>
        <taxon>eudicotyledons</taxon>
        <taxon>Gunneridae</taxon>
        <taxon>Pentapetalae</taxon>
        <taxon>asterids</taxon>
        <taxon>campanulids</taxon>
        <taxon>Apiales</taxon>
        <taxon>Apiaceae</taxon>
        <taxon>Apioideae</taxon>
        <taxon>Scandiceae</taxon>
        <taxon>Daucinae</taxon>
        <taxon>Daucus</taxon>
        <taxon>Daucus sect. Daucus</taxon>
    </lineage>
</organism>
<feature type="compositionally biased region" description="Basic and acidic residues" evidence="1">
    <location>
        <begin position="53"/>
        <end position="72"/>
    </location>
</feature>
<keyword evidence="4" id="KW-1185">Reference proteome</keyword>
<evidence type="ECO:0000313" key="3">
    <source>
        <dbReference type="EMBL" id="WOH00219.1"/>
    </source>
</evidence>
<dbReference type="Gramene" id="KZM93880">
    <property type="protein sequence ID" value="KZM93880"/>
    <property type="gene ID" value="DCAR_017125"/>
</dbReference>
<evidence type="ECO:0000313" key="4">
    <source>
        <dbReference type="Proteomes" id="UP000077755"/>
    </source>
</evidence>
<gene>
    <name evidence="2" type="ORF">DCAR_017125</name>
    <name evidence="3" type="ORF">DCAR_0519577</name>
</gene>
<evidence type="ECO:0000313" key="2">
    <source>
        <dbReference type="EMBL" id="KZM93880.1"/>
    </source>
</evidence>
<protein>
    <submittedName>
        <fullName evidence="2">Uncharacterized protein</fullName>
    </submittedName>
</protein>
<accession>A0A162A1X2</accession>
<name>A0A162A1X2_DAUCS</name>
<dbReference type="AlphaFoldDB" id="A0A162A1X2"/>
<sequence length="285" mass="32228">MDDMGLSENQTSYPAQNIHPSQDSQASSKDPTCNQNLTPNHGNLPAMDSQPSNKEHNYTPHLADSEKSDDAKSGTQREFGENNPIKETSQGSRDNDLTRILQGSLQGSRLSTQSQVNPLTPRYTAMTPSMTLSQAEIIIEHQEPNSGEDEVIHLNTNHWIPRIQISTSSVISSKSERDSSDMEEDFLDNEIESLQQELYTGFHNLRVKSKRGRPHKFNPKITNKHFKVPKKKKSRGEGLQQITHFFLNNSHDEVESIYENGMLMGLLPLHSKDKSIDLIKRNLRV</sequence>
<dbReference type="Proteomes" id="UP000077755">
    <property type="component" value="Chromosome 5"/>
</dbReference>
<proteinExistence type="predicted"/>
<evidence type="ECO:0000256" key="1">
    <source>
        <dbReference type="SAM" id="MobiDB-lite"/>
    </source>
</evidence>
<dbReference type="EMBL" id="LNRQ01000005">
    <property type="protein sequence ID" value="KZM93880.1"/>
    <property type="molecule type" value="Genomic_DNA"/>
</dbReference>
<dbReference type="EMBL" id="CP093347">
    <property type="protein sequence ID" value="WOH00219.1"/>
    <property type="molecule type" value="Genomic_DNA"/>
</dbReference>